<dbReference type="PROSITE" id="PS51257">
    <property type="entry name" value="PROKAR_LIPOPROTEIN"/>
    <property type="match status" value="1"/>
</dbReference>
<keyword evidence="1" id="KW-0732">Signal</keyword>
<evidence type="ECO:0000313" key="3">
    <source>
        <dbReference type="Proteomes" id="UP001597511"/>
    </source>
</evidence>
<dbReference type="Proteomes" id="UP001597511">
    <property type="component" value="Unassembled WGS sequence"/>
</dbReference>
<keyword evidence="3" id="KW-1185">Reference proteome</keyword>
<sequence>MKKFFLLATLVGSLVVMFSSCAATKRDCQGVKHTRLKNGIYL</sequence>
<feature type="signal peptide" evidence="1">
    <location>
        <begin position="1"/>
        <end position="22"/>
    </location>
</feature>
<organism evidence="2 3">
    <name type="scientific">Terrimonas rubra</name>
    <dbReference type="NCBI Taxonomy" id="1035890"/>
    <lineage>
        <taxon>Bacteria</taxon>
        <taxon>Pseudomonadati</taxon>
        <taxon>Bacteroidota</taxon>
        <taxon>Chitinophagia</taxon>
        <taxon>Chitinophagales</taxon>
        <taxon>Chitinophagaceae</taxon>
        <taxon>Terrimonas</taxon>
    </lineage>
</organism>
<evidence type="ECO:0000256" key="1">
    <source>
        <dbReference type="SAM" id="SignalP"/>
    </source>
</evidence>
<evidence type="ECO:0008006" key="4">
    <source>
        <dbReference type="Google" id="ProtNLM"/>
    </source>
</evidence>
<accession>A0ABW6A237</accession>
<gene>
    <name evidence="2" type="ORF">ACFS6H_06545</name>
</gene>
<protein>
    <recommendedName>
        <fullName evidence="4">Lipoprotein</fullName>
    </recommendedName>
</protein>
<dbReference type="RefSeq" id="WP_386096480.1">
    <property type="nucleotide sequence ID" value="NZ_JBHUOZ010000001.1"/>
</dbReference>
<dbReference type="EMBL" id="JBHUOZ010000001">
    <property type="protein sequence ID" value="MFD2919365.1"/>
    <property type="molecule type" value="Genomic_DNA"/>
</dbReference>
<comment type="caution">
    <text evidence="2">The sequence shown here is derived from an EMBL/GenBank/DDBJ whole genome shotgun (WGS) entry which is preliminary data.</text>
</comment>
<reference evidence="3" key="1">
    <citation type="journal article" date="2019" name="Int. J. Syst. Evol. Microbiol.">
        <title>The Global Catalogue of Microorganisms (GCM) 10K type strain sequencing project: providing services to taxonomists for standard genome sequencing and annotation.</title>
        <authorList>
            <consortium name="The Broad Institute Genomics Platform"/>
            <consortium name="The Broad Institute Genome Sequencing Center for Infectious Disease"/>
            <person name="Wu L."/>
            <person name="Ma J."/>
        </authorList>
    </citation>
    <scope>NUCLEOTIDE SEQUENCE [LARGE SCALE GENOMIC DNA]</scope>
    <source>
        <strain evidence="3">KCTC 23299</strain>
    </source>
</reference>
<feature type="chain" id="PRO_5046126751" description="Lipoprotein" evidence="1">
    <location>
        <begin position="23"/>
        <end position="42"/>
    </location>
</feature>
<proteinExistence type="predicted"/>
<evidence type="ECO:0000313" key="2">
    <source>
        <dbReference type="EMBL" id="MFD2919365.1"/>
    </source>
</evidence>
<name>A0ABW6A237_9BACT</name>